<dbReference type="OrthoDB" id="1914410at2759"/>
<dbReference type="Proteomes" id="UP000729402">
    <property type="component" value="Unassembled WGS sequence"/>
</dbReference>
<proteinExistence type="predicted"/>
<protein>
    <submittedName>
        <fullName evidence="1">Uncharacterized protein</fullName>
    </submittedName>
</protein>
<dbReference type="PANTHER" id="PTHR34554:SF2">
    <property type="entry name" value="RGS1-HXK1-INTERACTING PROTEIN 1"/>
    <property type="match status" value="1"/>
</dbReference>
<evidence type="ECO:0000313" key="2">
    <source>
        <dbReference type="Proteomes" id="UP000729402"/>
    </source>
</evidence>
<name>A0A8J5X2D4_ZIZPA</name>
<reference evidence="1" key="2">
    <citation type="submission" date="2021-02" db="EMBL/GenBank/DDBJ databases">
        <authorList>
            <person name="Kimball J.A."/>
            <person name="Haas M.W."/>
            <person name="Macchietto M."/>
            <person name="Kono T."/>
            <person name="Duquette J."/>
            <person name="Shao M."/>
        </authorList>
    </citation>
    <scope>NUCLEOTIDE SEQUENCE</scope>
    <source>
        <tissue evidence="1">Fresh leaf tissue</tissue>
    </source>
</reference>
<reference evidence="1" key="1">
    <citation type="journal article" date="2021" name="bioRxiv">
        <title>Whole Genome Assembly and Annotation of Northern Wild Rice, Zizania palustris L., Supports a Whole Genome Duplication in the Zizania Genus.</title>
        <authorList>
            <person name="Haas M."/>
            <person name="Kono T."/>
            <person name="Macchietto M."/>
            <person name="Millas R."/>
            <person name="McGilp L."/>
            <person name="Shao M."/>
            <person name="Duquette J."/>
            <person name="Hirsch C.N."/>
            <person name="Kimball J."/>
        </authorList>
    </citation>
    <scope>NUCLEOTIDE SEQUENCE</scope>
    <source>
        <tissue evidence="1">Fresh leaf tissue</tissue>
    </source>
</reference>
<keyword evidence="2" id="KW-1185">Reference proteome</keyword>
<dbReference type="AlphaFoldDB" id="A0A8J5X2D4"/>
<sequence>MNLGLGLKSPRHDEPKKRGDATAECFLSFSLRERSRGRAGEIRRDRECPHPSVAVEAAATAAQSMASSEAGRTPALGEEVASSSPWPLRKLQSLTPGLWSQYKAYEDAFVEKARGTISDALVLVNEHQAEAIGCATVAGFIILRGPRRFLYRNTLGRFKTEKDLLNDAEQSMMEYKKSIEHLKKNSKYTLDKITIGESDLQRGRTDLRSTGKQIRSLISSIYKAESTAAGLMDRLRTIPTRQSLELRAEVASMASGLKTQRYALEERINEISEYGVHV</sequence>
<organism evidence="1 2">
    <name type="scientific">Zizania palustris</name>
    <name type="common">Northern wild rice</name>
    <dbReference type="NCBI Taxonomy" id="103762"/>
    <lineage>
        <taxon>Eukaryota</taxon>
        <taxon>Viridiplantae</taxon>
        <taxon>Streptophyta</taxon>
        <taxon>Embryophyta</taxon>
        <taxon>Tracheophyta</taxon>
        <taxon>Spermatophyta</taxon>
        <taxon>Magnoliopsida</taxon>
        <taxon>Liliopsida</taxon>
        <taxon>Poales</taxon>
        <taxon>Poaceae</taxon>
        <taxon>BOP clade</taxon>
        <taxon>Oryzoideae</taxon>
        <taxon>Oryzeae</taxon>
        <taxon>Zizaniinae</taxon>
        <taxon>Zizania</taxon>
    </lineage>
</organism>
<gene>
    <name evidence="1" type="ORF">GUJ93_ZPchr0013g33787</name>
</gene>
<evidence type="ECO:0000313" key="1">
    <source>
        <dbReference type="EMBL" id="KAG8096157.1"/>
    </source>
</evidence>
<accession>A0A8J5X2D4</accession>
<dbReference type="InterPro" id="IPR053284">
    <property type="entry name" value="RGS1-HXK1_interactor"/>
</dbReference>
<comment type="caution">
    <text evidence="1">The sequence shown here is derived from an EMBL/GenBank/DDBJ whole genome shotgun (WGS) entry which is preliminary data.</text>
</comment>
<dbReference type="EMBL" id="JAAALK010000079">
    <property type="protein sequence ID" value="KAG8096157.1"/>
    <property type="molecule type" value="Genomic_DNA"/>
</dbReference>
<dbReference type="PANTHER" id="PTHR34554">
    <property type="entry name" value="RGS1-HXK1-INTERACTING PROTEIN 1"/>
    <property type="match status" value="1"/>
</dbReference>